<gene>
    <name evidence="1" type="ORF">SDC9_202776</name>
</gene>
<dbReference type="EMBL" id="VSSQ01123949">
    <property type="protein sequence ID" value="MPN55097.1"/>
    <property type="molecule type" value="Genomic_DNA"/>
</dbReference>
<protein>
    <submittedName>
        <fullName evidence="1">Uncharacterized protein</fullName>
    </submittedName>
</protein>
<reference evidence="1" key="1">
    <citation type="submission" date="2019-08" db="EMBL/GenBank/DDBJ databases">
        <authorList>
            <person name="Kucharzyk K."/>
            <person name="Murdoch R.W."/>
            <person name="Higgins S."/>
            <person name="Loffler F."/>
        </authorList>
    </citation>
    <scope>NUCLEOTIDE SEQUENCE</scope>
</reference>
<comment type="caution">
    <text evidence="1">The sequence shown here is derived from an EMBL/GenBank/DDBJ whole genome shotgun (WGS) entry which is preliminary data.</text>
</comment>
<evidence type="ECO:0000313" key="1">
    <source>
        <dbReference type="EMBL" id="MPN55097.1"/>
    </source>
</evidence>
<sequence>MKQLNAEGRLELAEMSAQLLDEQAKAFAAFVSKRK</sequence>
<accession>A0A645IVC8</accession>
<dbReference type="AlphaFoldDB" id="A0A645IVC8"/>
<organism evidence="1">
    <name type="scientific">bioreactor metagenome</name>
    <dbReference type="NCBI Taxonomy" id="1076179"/>
    <lineage>
        <taxon>unclassified sequences</taxon>
        <taxon>metagenomes</taxon>
        <taxon>ecological metagenomes</taxon>
    </lineage>
</organism>
<name>A0A645IVC8_9ZZZZ</name>
<proteinExistence type="predicted"/>